<proteinExistence type="predicted"/>
<sequence length="140" mass="15628">MISNNNGFSLLEVVISLFMMAAGVMGLIKMQSYMEVKSYNALKSIDALYLAEQQLEYFRTRAEVSSGVNLISYDDINSSQCPSIDTTVPPEYSLSCKVATIEALSGSAKKITVAAKWSDRWQNQQKVELTTIISRYSEFD</sequence>
<keyword evidence="1" id="KW-0812">Transmembrane</keyword>
<keyword evidence="1" id="KW-1133">Transmembrane helix</keyword>
<evidence type="ECO:0000313" key="2">
    <source>
        <dbReference type="EMBL" id="ELR66101.1"/>
    </source>
</evidence>
<comment type="caution">
    <text evidence="2">The sequence shown here is derived from an EMBL/GenBank/DDBJ whole genome shotgun (WGS) entry which is preliminary data.</text>
</comment>
<dbReference type="AlphaFoldDB" id="L8JBB1"/>
<reference evidence="2 3" key="1">
    <citation type="submission" date="2012-12" db="EMBL/GenBank/DDBJ databases">
        <title>Genome Assembly of Photobacterium sp. AK15.</title>
        <authorList>
            <person name="Khatri I."/>
            <person name="Vaidya B."/>
            <person name="Srinivas T.N.R."/>
            <person name="Subramanian S."/>
            <person name="Pinnaka A."/>
        </authorList>
    </citation>
    <scope>NUCLEOTIDE SEQUENCE [LARGE SCALE GENOMIC DNA]</scope>
    <source>
        <strain evidence="2 3">AK15</strain>
    </source>
</reference>
<organism evidence="2 3">
    <name type="scientific">Photobacterium marinum</name>
    <dbReference type="NCBI Taxonomy" id="1056511"/>
    <lineage>
        <taxon>Bacteria</taxon>
        <taxon>Pseudomonadati</taxon>
        <taxon>Pseudomonadota</taxon>
        <taxon>Gammaproteobacteria</taxon>
        <taxon>Vibrionales</taxon>
        <taxon>Vibrionaceae</taxon>
        <taxon>Photobacterium</taxon>
    </lineage>
</organism>
<evidence type="ECO:0000313" key="3">
    <source>
        <dbReference type="Proteomes" id="UP000011134"/>
    </source>
</evidence>
<evidence type="ECO:0000256" key="1">
    <source>
        <dbReference type="SAM" id="Phobius"/>
    </source>
</evidence>
<dbReference type="Proteomes" id="UP000011134">
    <property type="component" value="Unassembled WGS sequence"/>
</dbReference>
<dbReference type="RefSeq" id="WP_007464699.1">
    <property type="nucleotide sequence ID" value="NZ_AMZO01000011.1"/>
</dbReference>
<keyword evidence="1" id="KW-0472">Membrane</keyword>
<name>L8JBB1_9GAMM</name>
<feature type="transmembrane region" description="Helical" evidence="1">
    <location>
        <begin position="6"/>
        <end position="28"/>
    </location>
</feature>
<protein>
    <submittedName>
        <fullName evidence="2">Type IV fimbrial biogenesis protein PilV</fullName>
    </submittedName>
</protein>
<accession>L8JBB1</accession>
<gene>
    <name evidence="2" type="ORF">C942_00287</name>
</gene>
<dbReference type="EMBL" id="AMZO01000011">
    <property type="protein sequence ID" value="ELR66101.1"/>
    <property type="molecule type" value="Genomic_DNA"/>
</dbReference>
<dbReference type="PATRIC" id="fig|1056511.3.peg.1772"/>
<keyword evidence="3" id="KW-1185">Reference proteome</keyword>